<gene>
    <name evidence="2" type="ORF">GALMADRAFT_437754</name>
</gene>
<organism evidence="2 3">
    <name type="scientific">Galerina marginata (strain CBS 339.88)</name>
    <dbReference type="NCBI Taxonomy" id="685588"/>
    <lineage>
        <taxon>Eukaryota</taxon>
        <taxon>Fungi</taxon>
        <taxon>Dikarya</taxon>
        <taxon>Basidiomycota</taxon>
        <taxon>Agaricomycotina</taxon>
        <taxon>Agaricomycetes</taxon>
        <taxon>Agaricomycetidae</taxon>
        <taxon>Agaricales</taxon>
        <taxon>Agaricineae</taxon>
        <taxon>Strophariaceae</taxon>
        <taxon>Galerina</taxon>
    </lineage>
</organism>
<reference evidence="3" key="1">
    <citation type="journal article" date="2014" name="Proc. Natl. Acad. Sci. U.S.A.">
        <title>Extensive sampling of basidiomycete genomes demonstrates inadequacy of the white-rot/brown-rot paradigm for wood decay fungi.</title>
        <authorList>
            <person name="Riley R."/>
            <person name="Salamov A.A."/>
            <person name="Brown D.W."/>
            <person name="Nagy L.G."/>
            <person name="Floudas D."/>
            <person name="Held B.W."/>
            <person name="Levasseur A."/>
            <person name="Lombard V."/>
            <person name="Morin E."/>
            <person name="Otillar R."/>
            <person name="Lindquist E.A."/>
            <person name="Sun H."/>
            <person name="LaButti K.M."/>
            <person name="Schmutz J."/>
            <person name="Jabbour D."/>
            <person name="Luo H."/>
            <person name="Baker S.E."/>
            <person name="Pisabarro A.G."/>
            <person name="Walton J.D."/>
            <person name="Blanchette R.A."/>
            <person name="Henrissat B."/>
            <person name="Martin F."/>
            <person name="Cullen D."/>
            <person name="Hibbett D.S."/>
            <person name="Grigoriev I.V."/>
        </authorList>
    </citation>
    <scope>NUCLEOTIDE SEQUENCE [LARGE SCALE GENOMIC DNA]</scope>
    <source>
        <strain evidence="3">CBS 339.88</strain>
    </source>
</reference>
<dbReference type="EMBL" id="KL142377">
    <property type="protein sequence ID" value="KDR77262.1"/>
    <property type="molecule type" value="Genomic_DNA"/>
</dbReference>
<feature type="compositionally biased region" description="Basic and acidic residues" evidence="1">
    <location>
        <begin position="59"/>
        <end position="79"/>
    </location>
</feature>
<keyword evidence="3" id="KW-1185">Reference proteome</keyword>
<dbReference type="AlphaFoldDB" id="A0A067T4I5"/>
<evidence type="ECO:0000313" key="3">
    <source>
        <dbReference type="Proteomes" id="UP000027222"/>
    </source>
</evidence>
<name>A0A067T4I5_GALM3</name>
<dbReference type="Proteomes" id="UP000027222">
    <property type="component" value="Unassembled WGS sequence"/>
</dbReference>
<evidence type="ECO:0000313" key="2">
    <source>
        <dbReference type="EMBL" id="KDR77262.1"/>
    </source>
</evidence>
<feature type="region of interest" description="Disordered" evidence="1">
    <location>
        <begin position="58"/>
        <end position="94"/>
    </location>
</feature>
<evidence type="ECO:0000256" key="1">
    <source>
        <dbReference type="SAM" id="MobiDB-lite"/>
    </source>
</evidence>
<dbReference type="HOGENOM" id="CLU_1740628_0_0_1"/>
<protein>
    <submittedName>
        <fullName evidence="2">Uncharacterized protein</fullName>
    </submittedName>
</protein>
<accession>A0A067T4I5</accession>
<sequence>MMASRVVSVRSYTVLRGERIKRVGPGGEAFERKVILDERNGMKQKKKLRRVTYTYKSASRQDNRERVPGNAESKHDRLNLKHFQGRTPNPHNLASSNETFLAIEDTSRRRAAGPLKFDPCKAFSGTKSSPISLRICPILSNGYKMIHEAI</sequence>
<proteinExistence type="predicted"/>